<evidence type="ECO:0000313" key="2">
    <source>
        <dbReference type="Proteomes" id="UP001500037"/>
    </source>
</evidence>
<accession>A0ABN1WZ45</accession>
<protein>
    <submittedName>
        <fullName evidence="1">Uncharacterized protein</fullName>
    </submittedName>
</protein>
<dbReference type="Proteomes" id="UP001500037">
    <property type="component" value="Unassembled WGS sequence"/>
</dbReference>
<proteinExistence type="predicted"/>
<evidence type="ECO:0000313" key="1">
    <source>
        <dbReference type="EMBL" id="GAA1268579.1"/>
    </source>
</evidence>
<keyword evidence="2" id="KW-1185">Reference proteome</keyword>
<gene>
    <name evidence="1" type="ORF">GCM10009665_66530</name>
</gene>
<sequence length="82" mass="8869">MPTFASVDSRGHGTFWLNHPDGAMVPGRAVVASISEMQQGLPNAGAAQMTVHNVVPANSEISFRVEVDWPTDLDLRVIYAYA</sequence>
<dbReference type="EMBL" id="BAAALF010000192">
    <property type="protein sequence ID" value="GAA1268579.1"/>
    <property type="molecule type" value="Genomic_DNA"/>
</dbReference>
<comment type="caution">
    <text evidence="1">The sequence shown here is derived from an EMBL/GenBank/DDBJ whole genome shotgun (WGS) entry which is preliminary data.</text>
</comment>
<name>A0ABN1WZ45_9ACTN</name>
<reference evidence="1 2" key="1">
    <citation type="journal article" date="2019" name="Int. J. Syst. Evol. Microbiol.">
        <title>The Global Catalogue of Microorganisms (GCM) 10K type strain sequencing project: providing services to taxonomists for standard genome sequencing and annotation.</title>
        <authorList>
            <consortium name="The Broad Institute Genomics Platform"/>
            <consortium name="The Broad Institute Genome Sequencing Center for Infectious Disease"/>
            <person name="Wu L."/>
            <person name="Ma J."/>
        </authorList>
    </citation>
    <scope>NUCLEOTIDE SEQUENCE [LARGE SCALE GENOMIC DNA]</scope>
    <source>
        <strain evidence="1 2">JCM 13004</strain>
    </source>
</reference>
<dbReference type="RefSeq" id="WP_344445876.1">
    <property type="nucleotide sequence ID" value="NZ_BAAALF010000192.1"/>
</dbReference>
<organism evidence="1 2">
    <name type="scientific">Kitasatospora nipponensis</name>
    <dbReference type="NCBI Taxonomy" id="258049"/>
    <lineage>
        <taxon>Bacteria</taxon>
        <taxon>Bacillati</taxon>
        <taxon>Actinomycetota</taxon>
        <taxon>Actinomycetes</taxon>
        <taxon>Kitasatosporales</taxon>
        <taxon>Streptomycetaceae</taxon>
        <taxon>Kitasatospora</taxon>
    </lineage>
</organism>